<evidence type="ECO:0000256" key="1">
    <source>
        <dbReference type="SAM" id="Phobius"/>
    </source>
</evidence>
<comment type="caution">
    <text evidence="2">The sequence shown here is derived from an EMBL/GenBank/DDBJ whole genome shotgun (WGS) entry which is preliminary data.</text>
</comment>
<dbReference type="OrthoDB" id="9763076at2"/>
<keyword evidence="1" id="KW-1133">Transmembrane helix</keyword>
<dbReference type="InterPro" id="IPR036465">
    <property type="entry name" value="vWFA_dom_sf"/>
</dbReference>
<dbReference type="SUPFAM" id="SSF53300">
    <property type="entry name" value="vWA-like"/>
    <property type="match status" value="1"/>
</dbReference>
<dbReference type="Gene3D" id="2.60.40.10">
    <property type="entry name" value="Immunoglobulins"/>
    <property type="match status" value="1"/>
</dbReference>
<sequence>MSFTFGYSPFLLAACILAAGALTVWSYRRTVPPLSGWRKAVPATLRFVALTTILFLLAQPVLRRVDEIERNPILAVLVDNSESLQVTTKRDGTSDNESPSLDARSSIRSALQSVESLDGAVRVFAFDRDVRPIGTSPNATDSLRLDGARTNLAAAIDAARTELQGENLACIALLSDGQYNAGRNPLYTAERSPVPIHTVTLGDTTGARDVQVRRVTTNDIAYVGTELPVQAAIRATQAAGEQVTVRLSRDGNVLDNTTVTLPSGTSERTVQLSFTPENAGLQSLTVSVSSIEGEATERNNAASKTVRVLESKRRVLLLAGAPSPDVGALRRILSRDTDTELTARVVRQDGRYYDGQLPEDLTEFDVLALVGYPSTSVSDGDLRRVADAVSDGTPVVFFMQPTADLGRLSAFSDALPVSLDRARSSSIEALIRPTERGSQHPIMDVENAGTAPWDQLPPLRYNESRWSTSPDARILATIQVRSMELDDPALVIRSRVGQRSAALLASGTWRWTNLPDDLAPARTVWPGVISNLVRWVAARQDTRPVRVQPVQQVFAGSERVEFTGQVYNESQEPISDANISVEITAEDGTEYPLTMEPANNGQYNLDVGVLPEGTYSYSATAVRGNTTVGSDTGEFSVGELTVEYRETRADPVLMRQIAERSGGVALLGPEADRLSEVVQQTEGFKATTFQQEQETELWRTLLFLALILACLAGEWTLRKRFGLV</sequence>
<evidence type="ECO:0000313" key="2">
    <source>
        <dbReference type="EMBL" id="PEN14941.1"/>
    </source>
</evidence>
<dbReference type="InterPro" id="IPR013783">
    <property type="entry name" value="Ig-like_fold"/>
</dbReference>
<name>A0A2A8D228_9BACT</name>
<organism evidence="2 3">
    <name type="scientific">Longibacter salinarum</name>
    <dbReference type="NCBI Taxonomy" id="1850348"/>
    <lineage>
        <taxon>Bacteria</taxon>
        <taxon>Pseudomonadati</taxon>
        <taxon>Rhodothermota</taxon>
        <taxon>Rhodothermia</taxon>
        <taxon>Rhodothermales</taxon>
        <taxon>Salisaetaceae</taxon>
        <taxon>Longibacter</taxon>
    </lineage>
</organism>
<reference evidence="2 3" key="1">
    <citation type="submission" date="2017-10" db="EMBL/GenBank/DDBJ databases">
        <title>Draft genome of Longibacter Salinarum.</title>
        <authorList>
            <person name="Goh K.M."/>
            <person name="Shamsir M.S."/>
            <person name="Lim S.W."/>
        </authorList>
    </citation>
    <scope>NUCLEOTIDE SEQUENCE [LARGE SCALE GENOMIC DNA]</scope>
    <source>
        <strain evidence="2 3">KCTC 52045</strain>
    </source>
</reference>
<keyword evidence="1" id="KW-0472">Membrane</keyword>
<feature type="transmembrane region" description="Helical" evidence="1">
    <location>
        <begin position="6"/>
        <end position="28"/>
    </location>
</feature>
<dbReference type="InterPro" id="IPR029062">
    <property type="entry name" value="Class_I_gatase-like"/>
</dbReference>
<dbReference type="AlphaFoldDB" id="A0A2A8D228"/>
<keyword evidence="3" id="KW-1185">Reference proteome</keyword>
<evidence type="ECO:0008006" key="4">
    <source>
        <dbReference type="Google" id="ProtNLM"/>
    </source>
</evidence>
<evidence type="ECO:0000313" key="3">
    <source>
        <dbReference type="Proteomes" id="UP000220102"/>
    </source>
</evidence>
<protein>
    <recommendedName>
        <fullName evidence="4">VWFA domain-containing protein</fullName>
    </recommendedName>
</protein>
<dbReference type="EMBL" id="PDEQ01000001">
    <property type="protein sequence ID" value="PEN14941.1"/>
    <property type="molecule type" value="Genomic_DNA"/>
</dbReference>
<keyword evidence="1" id="KW-0812">Transmembrane</keyword>
<dbReference type="Proteomes" id="UP000220102">
    <property type="component" value="Unassembled WGS sequence"/>
</dbReference>
<proteinExistence type="predicted"/>
<dbReference type="PANTHER" id="PTHR37947:SF1">
    <property type="entry name" value="BLL2462 PROTEIN"/>
    <property type="match status" value="1"/>
</dbReference>
<feature type="transmembrane region" description="Helical" evidence="1">
    <location>
        <begin position="40"/>
        <end position="62"/>
    </location>
</feature>
<dbReference type="RefSeq" id="WP_098073839.1">
    <property type="nucleotide sequence ID" value="NZ_PDEQ01000001.1"/>
</dbReference>
<dbReference type="SUPFAM" id="SSF52317">
    <property type="entry name" value="Class I glutamine amidotransferase-like"/>
    <property type="match status" value="1"/>
</dbReference>
<dbReference type="PANTHER" id="PTHR37947">
    <property type="entry name" value="BLL2462 PROTEIN"/>
    <property type="match status" value="1"/>
</dbReference>
<dbReference type="Gene3D" id="3.40.50.880">
    <property type="match status" value="1"/>
</dbReference>
<gene>
    <name evidence="2" type="ORF">CRI94_01215</name>
</gene>
<accession>A0A2A8D228</accession>